<dbReference type="PANTHER" id="PTHR41247:SF1">
    <property type="entry name" value="HTH-TYPE TRANSCRIPTIONAL REPRESSOR YCNK"/>
    <property type="match status" value="1"/>
</dbReference>
<dbReference type="Proteomes" id="UP000266302">
    <property type="component" value="Unassembled WGS sequence"/>
</dbReference>
<dbReference type="AlphaFoldDB" id="A0A398C7Y1"/>
<organism evidence="2 3">
    <name type="scientific">Simplicispira hankyongi</name>
    <dbReference type="NCBI Taxonomy" id="2315688"/>
    <lineage>
        <taxon>Bacteria</taxon>
        <taxon>Pseudomonadati</taxon>
        <taxon>Pseudomonadota</taxon>
        <taxon>Betaproteobacteria</taxon>
        <taxon>Burkholderiales</taxon>
        <taxon>Comamonadaceae</taxon>
        <taxon>Simplicispira</taxon>
    </lineage>
</organism>
<accession>A0A398C7Y1</accession>
<dbReference type="RefSeq" id="WP_119109726.1">
    <property type="nucleotide sequence ID" value="NZ_QXJC01000005.1"/>
</dbReference>
<reference evidence="2 3" key="1">
    <citation type="submission" date="2018-09" db="EMBL/GenBank/DDBJ databases">
        <title>Draft genome of Simplicispira sp. NY-02.</title>
        <authorList>
            <person name="Im W.T."/>
        </authorList>
    </citation>
    <scope>NUCLEOTIDE SEQUENCE [LARGE SCALE GENOMIC DNA]</scope>
    <source>
        <strain evidence="2 3">NY-02</strain>
    </source>
</reference>
<keyword evidence="3" id="KW-1185">Reference proteome</keyword>
<evidence type="ECO:0000313" key="3">
    <source>
        <dbReference type="Proteomes" id="UP000266302"/>
    </source>
</evidence>
<keyword evidence="1" id="KW-0732">Signal</keyword>
<proteinExistence type="predicted"/>
<dbReference type="PROSITE" id="PS51257">
    <property type="entry name" value="PROKAR_LIPOPROTEIN"/>
    <property type="match status" value="1"/>
</dbReference>
<dbReference type="InterPro" id="IPR008719">
    <property type="entry name" value="N2O_reductase_NosL"/>
</dbReference>
<feature type="signal peptide" evidence="1">
    <location>
        <begin position="1"/>
        <end position="27"/>
    </location>
</feature>
<gene>
    <name evidence="2" type="ORF">D3F03_12330</name>
</gene>
<dbReference type="OrthoDB" id="982633at2"/>
<sequence>MNLKPDFAFSLRSLLAVAVLGATLGLAGCHKATDSASIVPVEIDRSTSCDLDGMLLSDYPGPKAQIFYADQEKPAFFCDTMEVLSTLLAGEQVRAVRAVFVQDMAKADWDHPEGHWIDARSAFYVFGSKRTGSMGPTVGSFALEADAQHFAAENGGKVLAFAAIKPDMVDLSGGAQHDSRM</sequence>
<evidence type="ECO:0000256" key="1">
    <source>
        <dbReference type="SAM" id="SignalP"/>
    </source>
</evidence>
<comment type="caution">
    <text evidence="2">The sequence shown here is derived from an EMBL/GenBank/DDBJ whole genome shotgun (WGS) entry which is preliminary data.</text>
</comment>
<dbReference type="Pfam" id="PF05573">
    <property type="entry name" value="NosL"/>
    <property type="match status" value="1"/>
</dbReference>
<protein>
    <submittedName>
        <fullName evidence="2">Nitrous oxide reductase accessory protein NosL</fullName>
    </submittedName>
</protein>
<dbReference type="SUPFAM" id="SSF160387">
    <property type="entry name" value="NosL/MerB-like"/>
    <property type="match status" value="1"/>
</dbReference>
<name>A0A398C7Y1_9BURK</name>
<dbReference type="Gene3D" id="3.30.70.2060">
    <property type="match status" value="1"/>
</dbReference>
<dbReference type="EMBL" id="QXJC01000005">
    <property type="protein sequence ID" value="RID97621.1"/>
    <property type="molecule type" value="Genomic_DNA"/>
</dbReference>
<evidence type="ECO:0000313" key="2">
    <source>
        <dbReference type="EMBL" id="RID97621.1"/>
    </source>
</evidence>
<dbReference type="PANTHER" id="PTHR41247">
    <property type="entry name" value="HTH-TYPE TRANSCRIPTIONAL REPRESSOR YCNK"/>
    <property type="match status" value="1"/>
</dbReference>
<dbReference type="Gene3D" id="3.30.70.2050">
    <property type="match status" value="1"/>
</dbReference>
<feature type="chain" id="PRO_5017242787" evidence="1">
    <location>
        <begin position="28"/>
        <end position="181"/>
    </location>
</feature>